<dbReference type="PANTHER" id="PTHR45128:SF2">
    <property type="entry name" value="METHYLTRANSFERASE DOMAIN-CONTAINING PROTEIN"/>
    <property type="match status" value="1"/>
</dbReference>
<reference evidence="3 4" key="1">
    <citation type="submission" date="2020-08" db="EMBL/GenBank/DDBJ databases">
        <title>Genomic Encyclopedia of Type Strains, Phase IV (KMG-IV): sequencing the most valuable type-strain genomes for metagenomic binning, comparative biology and taxonomic classification.</title>
        <authorList>
            <person name="Goeker M."/>
        </authorList>
    </citation>
    <scope>NUCLEOTIDE SEQUENCE [LARGE SCALE GENOMIC DNA]</scope>
    <source>
        <strain evidence="3 4">DSM 29781</strain>
    </source>
</reference>
<proteinExistence type="predicted"/>
<accession>A0A7W8HK77</accession>
<dbReference type="GO" id="GO:0032259">
    <property type="term" value="P:methylation"/>
    <property type="evidence" value="ECO:0007669"/>
    <property type="project" value="UniProtKB-KW"/>
</dbReference>
<dbReference type="InterPro" id="IPR048711">
    <property type="entry name" value="WHD_Rv2258c"/>
</dbReference>
<dbReference type="Gene3D" id="3.40.50.150">
    <property type="entry name" value="Vaccinia Virus protein VP39"/>
    <property type="match status" value="1"/>
</dbReference>
<dbReference type="CDD" id="cd02440">
    <property type="entry name" value="AdoMet_MTases"/>
    <property type="match status" value="1"/>
</dbReference>
<dbReference type="InterPro" id="IPR029063">
    <property type="entry name" value="SAM-dependent_MTases_sf"/>
</dbReference>
<dbReference type="RefSeq" id="WP_183970365.1">
    <property type="nucleotide sequence ID" value="NZ_BAABEW010000020.1"/>
</dbReference>
<keyword evidence="3" id="KW-0808">Transferase</keyword>
<dbReference type="EMBL" id="JACHGB010000007">
    <property type="protein sequence ID" value="MBB5273594.1"/>
    <property type="molecule type" value="Genomic_DNA"/>
</dbReference>
<comment type="caution">
    <text evidence="3">The sequence shown here is derived from an EMBL/GenBank/DDBJ whole genome shotgun (WGS) entry which is preliminary data.</text>
</comment>
<sequence length="352" mass="37814">MDKERAQRFMHKVIGDVATTLSGALVLVGDSTGLFRAMAGAGPLSADEVAQRSGVHPRYAQEWLGAMTCSGYVEHDPATDRFELPDEHAMYLTDPQSEAWLLGMFTGLPAMMAMAPRLADAFRSGGGVPFAEFGEALPVALEQMNRSVYESRLVRTWLPAVPAAVERLQAGGRAIDVGCGTGVVPLLLARAFPQASIEGLDLDARSIAIARSYAEREGLQDRVRFVNASAEALSGQPGYDLVTTFDVVHDLPDPLGVLQRIRGALAEGGTYLMVEPKVDDLLEKNRENPFGRMLFAISCLHCVPQSLAQGGPGLGACWGPTRARELAAEAGFSHFAVLPVRSPAMAFYELRA</sequence>
<dbReference type="PANTHER" id="PTHR45128">
    <property type="entry name" value="METHYLTRANSFERASE TYPE 11"/>
    <property type="match status" value="1"/>
</dbReference>
<dbReference type="InterPro" id="IPR025714">
    <property type="entry name" value="Methyltranfer_dom"/>
</dbReference>
<name>A0A7W8HK77_9BURK</name>
<dbReference type="GO" id="GO:0008168">
    <property type="term" value="F:methyltransferase activity"/>
    <property type="evidence" value="ECO:0007669"/>
    <property type="project" value="UniProtKB-KW"/>
</dbReference>
<feature type="domain" description="S-adenosylmethionine-dependent methyltransferase Rv2258c-like winged HTH" evidence="2">
    <location>
        <begin position="25"/>
        <end position="93"/>
    </location>
</feature>
<evidence type="ECO:0000259" key="1">
    <source>
        <dbReference type="Pfam" id="PF13847"/>
    </source>
</evidence>
<dbReference type="Pfam" id="PF21320">
    <property type="entry name" value="WHD_Rv2258c"/>
    <property type="match status" value="1"/>
</dbReference>
<dbReference type="InterPro" id="IPR036388">
    <property type="entry name" value="WH-like_DNA-bd_sf"/>
</dbReference>
<dbReference type="Gene3D" id="1.10.10.10">
    <property type="entry name" value="Winged helix-like DNA-binding domain superfamily/Winged helix DNA-binding domain"/>
    <property type="match status" value="1"/>
</dbReference>
<organism evidence="3 4">
    <name type="scientific">Quisquiliibacterium transsilvanicum</name>
    <dbReference type="NCBI Taxonomy" id="1549638"/>
    <lineage>
        <taxon>Bacteria</taxon>
        <taxon>Pseudomonadati</taxon>
        <taxon>Pseudomonadota</taxon>
        <taxon>Betaproteobacteria</taxon>
        <taxon>Burkholderiales</taxon>
        <taxon>Burkholderiaceae</taxon>
        <taxon>Quisquiliibacterium</taxon>
    </lineage>
</organism>
<dbReference type="Pfam" id="PF13847">
    <property type="entry name" value="Methyltransf_31"/>
    <property type="match status" value="1"/>
</dbReference>
<evidence type="ECO:0000313" key="3">
    <source>
        <dbReference type="EMBL" id="MBB5273594.1"/>
    </source>
</evidence>
<gene>
    <name evidence="3" type="ORF">HNQ70_003624</name>
</gene>
<evidence type="ECO:0000259" key="2">
    <source>
        <dbReference type="Pfam" id="PF21320"/>
    </source>
</evidence>
<evidence type="ECO:0000313" key="4">
    <source>
        <dbReference type="Proteomes" id="UP000532440"/>
    </source>
</evidence>
<dbReference type="Proteomes" id="UP000532440">
    <property type="component" value="Unassembled WGS sequence"/>
</dbReference>
<feature type="domain" description="Methyltransferase" evidence="1">
    <location>
        <begin position="170"/>
        <end position="290"/>
    </location>
</feature>
<dbReference type="InterPro" id="IPR036390">
    <property type="entry name" value="WH_DNA-bd_sf"/>
</dbReference>
<keyword evidence="4" id="KW-1185">Reference proteome</keyword>
<dbReference type="SUPFAM" id="SSF46785">
    <property type="entry name" value="Winged helix' DNA-binding domain"/>
    <property type="match status" value="1"/>
</dbReference>
<dbReference type="SUPFAM" id="SSF53335">
    <property type="entry name" value="S-adenosyl-L-methionine-dependent methyltransferases"/>
    <property type="match status" value="1"/>
</dbReference>
<dbReference type="InterPro" id="IPR053173">
    <property type="entry name" value="SAM-binding_MTase"/>
</dbReference>
<keyword evidence="3" id="KW-0489">Methyltransferase</keyword>
<dbReference type="AlphaFoldDB" id="A0A7W8HK77"/>
<protein>
    <submittedName>
        <fullName evidence="3">2-polyprenyl-3-methyl-5-hydroxy-6-metoxy-1, 4-benzoquinol methylase</fullName>
    </submittedName>
</protein>